<dbReference type="PANTHER" id="PTHR48050">
    <property type="entry name" value="STEROL 3-BETA-GLUCOSYLTRANSFERASE"/>
    <property type="match status" value="1"/>
</dbReference>
<sequence length="423" mass="48400">MEKIKIDVLAVPLSGHLYPLMDLVAPLLKDPRFQIRLFTGVKKIPLAQAVGFETVTIFPDDPERVERVANNPAQLNPWTAFQQLSASFDLINELSDDLLQEWQVNRPDLVIADFITLSPALVCRQLGIPWITSMATQFALESKDGPPCFFGGWTDRPSFWIRLRNALGRKLTRGTKRLVFWGLYSKLKRYQIKLYNERGEENIYSPYSILGLGMEEVELKSGFPAHYRWAGPCCASFENPVDFHLDLERISKKKVLVSCGTQLLWGKDNLVALAQNLADKFPDYHFVVTLGNSERRGMPPEEVRPNLTVVAYLPYSFYLAKFDYVIHHGGAGVFYNCIEACKPALILPHDYDQADYAVRGQEAQIAYVASKDRPSQIESQFKRLIERRDWSQLEELSQTYQTYQASQILLEEIERILGEGRTR</sequence>
<evidence type="ECO:0000313" key="2">
    <source>
        <dbReference type="EMBL" id="MBP2624152.1"/>
    </source>
</evidence>
<dbReference type="Gene3D" id="3.40.50.2000">
    <property type="entry name" value="Glycogen Phosphorylase B"/>
    <property type="match status" value="2"/>
</dbReference>
<organism evidence="2 3">
    <name type="scientific">Streptococcus oricebi</name>
    <dbReference type="NCBI Taxonomy" id="1547447"/>
    <lineage>
        <taxon>Bacteria</taxon>
        <taxon>Bacillati</taxon>
        <taxon>Bacillota</taxon>
        <taxon>Bacilli</taxon>
        <taxon>Lactobacillales</taxon>
        <taxon>Streptococcaceae</taxon>
        <taxon>Streptococcus</taxon>
    </lineage>
</organism>
<dbReference type="Pfam" id="PF06722">
    <property type="entry name" value="EryCIII-like_C"/>
    <property type="match status" value="1"/>
</dbReference>
<reference evidence="2 3" key="1">
    <citation type="submission" date="2018-02" db="EMBL/GenBank/DDBJ databases">
        <title>Draft genome sequence of Streptococcus oricebi CCUG 70868T type strain.</title>
        <authorList>
            <person name="Mendez V."/>
            <person name="Salva-Serra F."/>
            <person name="Jaen-Luchoro D."/>
            <person name="Gonzales-Siles L."/>
            <person name="Karlsson R."/>
            <person name="Engstrom-Jakobsson H."/>
            <person name="Busquets A."/>
            <person name="Gomila M."/>
            <person name="Pineiro-Iglesias B."/>
            <person name="Bennasar-Figueras A."/>
            <person name="Seeger M."/>
            <person name="Moore E."/>
        </authorList>
    </citation>
    <scope>NUCLEOTIDE SEQUENCE [LARGE SCALE GENOMIC DNA]</scope>
    <source>
        <strain evidence="2 3">CCUG 70868</strain>
    </source>
</reference>
<gene>
    <name evidence="2" type="ORF">C4K46_09415</name>
</gene>
<keyword evidence="3" id="KW-1185">Reference proteome</keyword>
<accession>A0ABS5B5N5</accession>
<comment type="caution">
    <text evidence="2">The sequence shown here is derived from an EMBL/GenBank/DDBJ whole genome shotgun (WGS) entry which is preliminary data.</text>
</comment>
<keyword evidence="2" id="KW-0808">Transferase</keyword>
<proteinExistence type="predicted"/>
<dbReference type="InterPro" id="IPR050426">
    <property type="entry name" value="Glycosyltransferase_28"/>
</dbReference>
<dbReference type="EMBL" id="PRDG01000006">
    <property type="protein sequence ID" value="MBP2624152.1"/>
    <property type="molecule type" value="Genomic_DNA"/>
</dbReference>
<feature type="domain" description="Erythromycin biosynthesis protein CIII-like C-terminal" evidence="1">
    <location>
        <begin position="285"/>
        <end position="390"/>
    </location>
</feature>
<dbReference type="Proteomes" id="UP001519296">
    <property type="component" value="Unassembled WGS sequence"/>
</dbReference>
<dbReference type="PANTHER" id="PTHR48050:SF13">
    <property type="entry name" value="STEROL 3-BETA-GLUCOSYLTRANSFERASE UGT80A2"/>
    <property type="match status" value="1"/>
</dbReference>
<evidence type="ECO:0000313" key="3">
    <source>
        <dbReference type="Proteomes" id="UP001519296"/>
    </source>
</evidence>
<evidence type="ECO:0000259" key="1">
    <source>
        <dbReference type="Pfam" id="PF06722"/>
    </source>
</evidence>
<name>A0ABS5B5N5_9STRE</name>
<dbReference type="SUPFAM" id="SSF53756">
    <property type="entry name" value="UDP-Glycosyltransferase/glycogen phosphorylase"/>
    <property type="match status" value="1"/>
</dbReference>
<protein>
    <submittedName>
        <fullName evidence="2">Glycosyl transferase</fullName>
    </submittedName>
</protein>
<dbReference type="GO" id="GO:0016740">
    <property type="term" value="F:transferase activity"/>
    <property type="evidence" value="ECO:0007669"/>
    <property type="project" value="UniProtKB-KW"/>
</dbReference>
<dbReference type="RefSeq" id="WP_209628886.1">
    <property type="nucleotide sequence ID" value="NZ_PRDG01000006.1"/>
</dbReference>
<dbReference type="InterPro" id="IPR010610">
    <property type="entry name" value="EryCIII-like_C"/>
</dbReference>